<proteinExistence type="predicted"/>
<dbReference type="Proteomes" id="UP000828386">
    <property type="component" value="Segment"/>
</dbReference>
<sequence length="42" mass="4714">MIWIIKTIKTGKFYLLISPILYYSCAPAHRANKGKDPSSISS</sequence>
<keyword evidence="2" id="KW-1185">Reference proteome</keyword>
<reference evidence="1 2" key="1">
    <citation type="submission" date="2021-07" db="EMBL/GenBank/DDBJ databases">
        <authorList>
            <person name="Bleriot I."/>
            <person name="Blasco L."/>
            <person name="Pacios O."/>
            <person name="Fernandez-Garcia L."/>
            <person name="Ambroa A."/>
            <person name="Lopez M."/>
            <person name="Ortiz-Cartagena C."/>
            <person name="Fernandez-Cuenca F."/>
            <person name="Oteo J."/>
            <person name="Pascual A."/>
            <person name="Martinez-Martinez L."/>
            <person name="Domingo-Calap P."/>
            <person name="Wood T.K."/>
            <person name="Tomas M."/>
        </authorList>
    </citation>
    <scope>NUCLEOTIDE SEQUENCE [LARGE SCALE GENOMIC DNA]</scope>
</reference>
<evidence type="ECO:0000313" key="2">
    <source>
        <dbReference type="Proteomes" id="UP000828386"/>
    </source>
</evidence>
<dbReference type="EMBL" id="MZ571828">
    <property type="protein sequence ID" value="UEP19092.1"/>
    <property type="molecule type" value="Genomic_DNA"/>
</dbReference>
<accession>A0AAE9C6M7</accession>
<organism evidence="1 2">
    <name type="scientific">Klebsiella phage vB_KpnS-VAC35</name>
    <dbReference type="NCBI Taxonomy" id="2866696"/>
    <lineage>
        <taxon>Viruses</taxon>
        <taxon>Duplodnaviria</taxon>
        <taxon>Heunggongvirae</taxon>
        <taxon>Uroviricota</taxon>
        <taxon>Caudoviricetes</taxon>
        <taxon>Demerecviridae</taxon>
        <taxon>Sugarlandvirus</taxon>
        <taxon>Sugarlandvirus VAC35</taxon>
    </lineage>
</organism>
<name>A0AAE9C6M7_9CAUD</name>
<protein>
    <submittedName>
        <fullName evidence="1">Uncharacterized protein</fullName>
    </submittedName>
</protein>
<evidence type="ECO:0000313" key="1">
    <source>
        <dbReference type="EMBL" id="UEP19092.1"/>
    </source>
</evidence>